<evidence type="ECO:0000313" key="2">
    <source>
        <dbReference type="Proteomes" id="UP000004810"/>
    </source>
</evidence>
<dbReference type="AlphaFoldDB" id="J9EZC6"/>
<evidence type="ECO:0000313" key="1">
    <source>
        <dbReference type="EMBL" id="EJW80494.1"/>
    </source>
</evidence>
<proteinExistence type="predicted"/>
<sequence>MKKLIRSQVITNIFLSVRLQTQCHSTDASRLRACLCSAREEFENRIQASILQCVRQSHTNHLYRERQQAQRQWYEQQNEHFNKPILSTGTMRNGQCLCSCPYNCVNFMDQEKLKRQMQTDPINGLQTEGQGQMVC</sequence>
<reference evidence="2" key="1">
    <citation type="submission" date="2012-08" db="EMBL/GenBank/DDBJ databases">
        <title>The Genome Sequence of Wuchereria bancrofti.</title>
        <authorList>
            <person name="Nutman T.B."/>
            <person name="Fink D.L."/>
            <person name="Russ C."/>
            <person name="Young S."/>
            <person name="Zeng Q."/>
            <person name="Koehrsen M."/>
            <person name="Alvarado L."/>
            <person name="Berlin A."/>
            <person name="Chapman S.B."/>
            <person name="Chen Z."/>
            <person name="Freedman E."/>
            <person name="Gellesch M."/>
            <person name="Goldberg J."/>
            <person name="Griggs A."/>
            <person name="Gujja S."/>
            <person name="Heilman E.R."/>
            <person name="Heiman D."/>
            <person name="Hepburn T."/>
            <person name="Howarth C."/>
            <person name="Jen D."/>
            <person name="Larson L."/>
            <person name="Lewis B."/>
            <person name="Mehta T."/>
            <person name="Park D."/>
            <person name="Pearson M."/>
            <person name="Roberts A."/>
            <person name="Saif S."/>
            <person name="Shea T."/>
            <person name="Shenoy N."/>
            <person name="Sisk P."/>
            <person name="Stolte C."/>
            <person name="Sykes S."/>
            <person name="Walk T."/>
            <person name="White J."/>
            <person name="Yandava C."/>
            <person name="Haas B."/>
            <person name="Henn M.R."/>
            <person name="Nusbaum C."/>
            <person name="Birren B."/>
        </authorList>
    </citation>
    <scope>NUCLEOTIDE SEQUENCE [LARGE SCALE GENOMIC DNA]</scope>
    <source>
        <strain evidence="2">NA</strain>
    </source>
</reference>
<accession>J9EZC6</accession>
<dbReference type="EMBL" id="ADBV01004461">
    <property type="protein sequence ID" value="EJW80494.1"/>
    <property type="molecule type" value="Genomic_DNA"/>
</dbReference>
<comment type="caution">
    <text evidence="1">The sequence shown here is derived from an EMBL/GenBank/DDBJ whole genome shotgun (WGS) entry which is preliminary data.</text>
</comment>
<organism evidence="1 2">
    <name type="scientific">Wuchereria bancrofti</name>
    <dbReference type="NCBI Taxonomy" id="6293"/>
    <lineage>
        <taxon>Eukaryota</taxon>
        <taxon>Metazoa</taxon>
        <taxon>Ecdysozoa</taxon>
        <taxon>Nematoda</taxon>
        <taxon>Chromadorea</taxon>
        <taxon>Rhabditida</taxon>
        <taxon>Spirurina</taxon>
        <taxon>Spiruromorpha</taxon>
        <taxon>Filarioidea</taxon>
        <taxon>Onchocercidae</taxon>
        <taxon>Wuchereria</taxon>
    </lineage>
</organism>
<name>J9EZC6_WUCBA</name>
<dbReference type="Proteomes" id="UP000004810">
    <property type="component" value="Unassembled WGS sequence"/>
</dbReference>
<gene>
    <name evidence="1" type="ORF">WUBG_08598</name>
</gene>
<protein>
    <submittedName>
        <fullName evidence="1">Uncharacterized protein</fullName>
    </submittedName>
</protein>